<keyword evidence="1" id="KW-0812">Transmembrane</keyword>
<evidence type="ECO:0008006" key="4">
    <source>
        <dbReference type="Google" id="ProtNLM"/>
    </source>
</evidence>
<evidence type="ECO:0000313" key="2">
    <source>
        <dbReference type="EMBL" id="MDQ0152380.1"/>
    </source>
</evidence>
<dbReference type="Gene3D" id="1.10.10.1320">
    <property type="entry name" value="Anti-sigma factor, zinc-finger domain"/>
    <property type="match status" value="1"/>
</dbReference>
<keyword evidence="3" id="KW-1185">Reference proteome</keyword>
<reference evidence="2" key="1">
    <citation type="submission" date="2023-07" db="EMBL/GenBank/DDBJ databases">
        <title>Genomic Encyclopedia of Type Strains, Phase IV (KMG-IV): sequencing the most valuable type-strain genomes for metagenomic binning, comparative biology and taxonomic classification.</title>
        <authorList>
            <person name="Goeker M."/>
        </authorList>
    </citation>
    <scope>NUCLEOTIDE SEQUENCE</scope>
    <source>
        <strain evidence="2">DSM 19659</strain>
    </source>
</reference>
<keyword evidence="1" id="KW-1133">Transmembrane helix</keyword>
<evidence type="ECO:0000313" key="3">
    <source>
        <dbReference type="Proteomes" id="UP001241537"/>
    </source>
</evidence>
<evidence type="ECO:0000256" key="1">
    <source>
        <dbReference type="SAM" id="Phobius"/>
    </source>
</evidence>
<sequence>MDCRTAEWEITRFIQNELSDEEEEDFLAHIRDCALCRHELETNYFIVEGLRLLDSDSDDFDVQGTMEQAIRAAYQRLRWGRGRKIAEYAVSTMVAMSVIVTLLLELRICFF</sequence>
<feature type="transmembrane region" description="Helical" evidence="1">
    <location>
        <begin position="85"/>
        <end position="104"/>
    </location>
</feature>
<dbReference type="RefSeq" id="WP_106611956.1">
    <property type="nucleotide sequence ID" value="NZ_JAUSTO010000005.1"/>
</dbReference>
<accession>A0AAE4AKT3</accession>
<comment type="caution">
    <text evidence="2">The sequence shown here is derived from an EMBL/GenBank/DDBJ whole genome shotgun (WGS) entry which is preliminary data.</text>
</comment>
<dbReference type="AlphaFoldDB" id="A0AAE4AKT3"/>
<gene>
    <name evidence="2" type="ORF">J2S20_001069</name>
</gene>
<keyword evidence="1" id="KW-0472">Membrane</keyword>
<organism evidence="2 3">
    <name type="scientific">Moryella indoligenes</name>
    <dbReference type="NCBI Taxonomy" id="371674"/>
    <lineage>
        <taxon>Bacteria</taxon>
        <taxon>Bacillati</taxon>
        <taxon>Bacillota</taxon>
        <taxon>Clostridia</taxon>
        <taxon>Lachnospirales</taxon>
        <taxon>Lachnospiraceae</taxon>
        <taxon>Moryella</taxon>
    </lineage>
</organism>
<name>A0AAE4AKT3_9FIRM</name>
<proteinExistence type="predicted"/>
<dbReference type="InterPro" id="IPR041916">
    <property type="entry name" value="Anti_sigma_zinc_sf"/>
</dbReference>
<dbReference type="Proteomes" id="UP001241537">
    <property type="component" value="Unassembled WGS sequence"/>
</dbReference>
<protein>
    <recommendedName>
        <fullName evidence="4">Zinc-finger domain-containing protein</fullName>
    </recommendedName>
</protein>
<dbReference type="EMBL" id="JAUSTO010000005">
    <property type="protein sequence ID" value="MDQ0152380.1"/>
    <property type="molecule type" value="Genomic_DNA"/>
</dbReference>